<dbReference type="PANTHER" id="PTHR37535:SF4">
    <property type="entry name" value="FLUG DOMAIN-CONTAINING PROTEIN"/>
    <property type="match status" value="1"/>
</dbReference>
<sequence length="190" mass="22430">MLQKKVKARRKKIYKEAKERARDDFFENIRNHIIDKNYQGNPLAFEPDTSYIQPERKGLADLEFKNRDINTINDIELIEDRIRSLELRLRLHGLYIPKALRKRVKFESASPIYTLQQSNLDILGRTRCKSISGPISFRKGFQRVASAMSLAVQKCCLRLHSTCYTKRTATKYSFRADRFNPAWFLDNWIL</sequence>
<dbReference type="AlphaFoldDB" id="A0AAD6FX82"/>
<name>A0AAD6FX82_9EURO</name>
<evidence type="ECO:0000313" key="2">
    <source>
        <dbReference type="Proteomes" id="UP001213681"/>
    </source>
</evidence>
<dbReference type="Proteomes" id="UP001213681">
    <property type="component" value="Unassembled WGS sequence"/>
</dbReference>
<protein>
    <submittedName>
        <fullName evidence="1">Uncharacterized protein</fullName>
    </submittedName>
</protein>
<comment type="caution">
    <text evidence="1">The sequence shown here is derived from an EMBL/GenBank/DDBJ whole genome shotgun (WGS) entry which is preliminary data.</text>
</comment>
<gene>
    <name evidence="1" type="ORF">N7458_012672</name>
</gene>
<keyword evidence="2" id="KW-1185">Reference proteome</keyword>
<dbReference type="InterPro" id="IPR021842">
    <property type="entry name" value="DUF3435"/>
</dbReference>
<reference evidence="1" key="2">
    <citation type="journal article" date="2023" name="IMA Fungus">
        <title>Comparative genomic study of the Penicillium genus elucidates a diverse pangenome and 15 lateral gene transfer events.</title>
        <authorList>
            <person name="Petersen C."/>
            <person name="Sorensen T."/>
            <person name="Nielsen M.R."/>
            <person name="Sondergaard T.E."/>
            <person name="Sorensen J.L."/>
            <person name="Fitzpatrick D.A."/>
            <person name="Frisvad J.C."/>
            <person name="Nielsen K.L."/>
        </authorList>
    </citation>
    <scope>NUCLEOTIDE SEQUENCE</scope>
    <source>
        <strain evidence="1">IBT 16125</strain>
    </source>
</reference>
<evidence type="ECO:0000313" key="1">
    <source>
        <dbReference type="EMBL" id="KAJ5433516.1"/>
    </source>
</evidence>
<organism evidence="1 2">
    <name type="scientific">Penicillium daleae</name>
    <dbReference type="NCBI Taxonomy" id="63821"/>
    <lineage>
        <taxon>Eukaryota</taxon>
        <taxon>Fungi</taxon>
        <taxon>Dikarya</taxon>
        <taxon>Ascomycota</taxon>
        <taxon>Pezizomycotina</taxon>
        <taxon>Eurotiomycetes</taxon>
        <taxon>Eurotiomycetidae</taxon>
        <taxon>Eurotiales</taxon>
        <taxon>Aspergillaceae</taxon>
        <taxon>Penicillium</taxon>
    </lineage>
</organism>
<dbReference type="EMBL" id="JAPVEA010000009">
    <property type="protein sequence ID" value="KAJ5433516.1"/>
    <property type="molecule type" value="Genomic_DNA"/>
</dbReference>
<dbReference type="PANTHER" id="PTHR37535">
    <property type="entry name" value="FLUG DOMAIN PROTEIN"/>
    <property type="match status" value="1"/>
</dbReference>
<reference evidence="1" key="1">
    <citation type="submission" date="2022-12" db="EMBL/GenBank/DDBJ databases">
        <authorList>
            <person name="Petersen C."/>
        </authorList>
    </citation>
    <scope>NUCLEOTIDE SEQUENCE</scope>
    <source>
        <strain evidence="1">IBT 16125</strain>
    </source>
</reference>
<dbReference type="RefSeq" id="XP_056760807.1">
    <property type="nucleotide sequence ID" value="XM_056916053.1"/>
</dbReference>
<accession>A0AAD6FX82</accession>
<dbReference type="Pfam" id="PF11917">
    <property type="entry name" value="DUF3435"/>
    <property type="match status" value="1"/>
</dbReference>
<dbReference type="GeneID" id="81606296"/>
<proteinExistence type="predicted"/>